<reference evidence="1 2" key="1">
    <citation type="submission" date="2017-09" db="EMBL/GenBank/DDBJ databases">
        <title>Large-scale bioinformatics analysis of Bacillus genomes uncovers conserved roles of natural products in bacterial physiology.</title>
        <authorList>
            <consortium name="Agbiome Team Llc"/>
            <person name="Bleich R.M."/>
            <person name="Grubbs K.J."/>
            <person name="Santa Maria K.C."/>
            <person name="Allen S.E."/>
            <person name="Farag S."/>
            <person name="Shank E.A."/>
            <person name="Bowers A."/>
        </authorList>
    </citation>
    <scope>NUCLEOTIDE SEQUENCE [LARGE SCALE GENOMIC DNA]</scope>
    <source>
        <strain evidence="1 2">AFS089089</strain>
    </source>
</reference>
<comment type="caution">
    <text evidence="1">The sequence shown here is derived from an EMBL/GenBank/DDBJ whole genome shotgun (WGS) entry which is preliminary data.</text>
</comment>
<proteinExistence type="predicted"/>
<organism evidence="1 2">
    <name type="scientific">Bacillus thuringiensis</name>
    <dbReference type="NCBI Taxonomy" id="1428"/>
    <lineage>
        <taxon>Bacteria</taxon>
        <taxon>Bacillati</taxon>
        <taxon>Bacillota</taxon>
        <taxon>Bacilli</taxon>
        <taxon>Bacillales</taxon>
        <taxon>Bacillaceae</taxon>
        <taxon>Bacillus</taxon>
        <taxon>Bacillus cereus group</taxon>
    </lineage>
</organism>
<name>A0A9X6THQ2_BACTU</name>
<sequence length="82" mass="9931">MMKKELEPYLPTAEAITQMNQGKFSIWVEDTRSELREREVMRDPLFHLQNEISQLLHAEYKSEVEKERTIQRSIEKYYKAIQ</sequence>
<gene>
    <name evidence="1" type="ORF">CON71_30195</name>
</gene>
<dbReference type="EMBL" id="NVNL01000076">
    <property type="protein sequence ID" value="PEA86394.1"/>
    <property type="molecule type" value="Genomic_DNA"/>
</dbReference>
<evidence type="ECO:0000313" key="1">
    <source>
        <dbReference type="EMBL" id="PEA86394.1"/>
    </source>
</evidence>
<dbReference type="AlphaFoldDB" id="A0A9X6THQ2"/>
<evidence type="ECO:0000313" key="2">
    <source>
        <dbReference type="Proteomes" id="UP000220702"/>
    </source>
</evidence>
<protein>
    <submittedName>
        <fullName evidence="1">Uncharacterized protein</fullName>
    </submittedName>
</protein>
<dbReference type="Proteomes" id="UP000220702">
    <property type="component" value="Unassembled WGS sequence"/>
</dbReference>
<accession>A0A9X6THQ2</accession>